<comment type="similarity">
    <text evidence="1">Belongs to the SEC6 family.</text>
</comment>
<dbReference type="InterPro" id="IPR010326">
    <property type="entry name" value="EXOC3/Sec6"/>
</dbReference>
<dbReference type="Gene3D" id="1.10.357.70">
    <property type="entry name" value="Exocyst complex component Sec6, C-terminal domain"/>
    <property type="match status" value="1"/>
</dbReference>
<evidence type="ECO:0000313" key="3">
    <source>
        <dbReference type="Ensembl" id="ENSPKIP00000027845.1"/>
    </source>
</evidence>
<dbReference type="Ensembl" id="ENSPKIT00000008617.1">
    <property type="protein sequence ID" value="ENSPKIP00000027845.1"/>
    <property type="gene ID" value="ENSPKIG00000009703.1"/>
</dbReference>
<dbReference type="PANTHER" id="PTHR21292">
    <property type="entry name" value="EXOCYST COMPLEX COMPONENT SEC6-RELATED"/>
    <property type="match status" value="1"/>
</dbReference>
<dbReference type="Pfam" id="PF06046">
    <property type="entry name" value="Sec6"/>
    <property type="match status" value="1"/>
</dbReference>
<dbReference type="GeneTree" id="ENSGT01030000234613"/>
<accession>A0A3B3SCA0</accession>
<feature type="compositionally biased region" description="Basic and acidic residues" evidence="2">
    <location>
        <begin position="24"/>
        <end position="40"/>
    </location>
</feature>
<keyword evidence="4" id="KW-1185">Reference proteome</keyword>
<feature type="region of interest" description="Disordered" evidence="2">
    <location>
        <begin position="57"/>
        <end position="77"/>
    </location>
</feature>
<dbReference type="InterPro" id="IPR042532">
    <property type="entry name" value="EXOC3/Sec6_C"/>
</dbReference>
<dbReference type="Proteomes" id="UP000261540">
    <property type="component" value="Unplaced"/>
</dbReference>
<proteinExistence type="inferred from homology"/>
<dbReference type="GO" id="GO:0000145">
    <property type="term" value="C:exocyst"/>
    <property type="evidence" value="ECO:0007669"/>
    <property type="project" value="InterPro"/>
</dbReference>
<evidence type="ECO:0000313" key="4">
    <source>
        <dbReference type="Proteomes" id="UP000261540"/>
    </source>
</evidence>
<name>A0A3B3SCA0_9TELE</name>
<dbReference type="GO" id="GO:0051601">
    <property type="term" value="P:exocyst localization"/>
    <property type="evidence" value="ECO:0007669"/>
    <property type="project" value="TreeGrafter"/>
</dbReference>
<protein>
    <submittedName>
        <fullName evidence="3">Tumor necrosis factor alpha-induced protein 2-like</fullName>
    </submittedName>
</protein>
<evidence type="ECO:0000256" key="1">
    <source>
        <dbReference type="ARBA" id="ARBA00009447"/>
    </source>
</evidence>
<evidence type="ECO:0000256" key="2">
    <source>
        <dbReference type="SAM" id="MobiDB-lite"/>
    </source>
</evidence>
<feature type="compositionally biased region" description="Polar residues" evidence="2">
    <location>
        <begin position="66"/>
        <end position="77"/>
    </location>
</feature>
<sequence length="677" mass="77632">MSLVLLDRERESEESPQPGQNEVTMKEDGAEAPHEKKIGGDGRNFFPRLTVKFSFMQKRKSDTSVRRSPSSEGGTQTAALPFEENLAQLRLWEAGQQLIAREEQLFGSPGEKEAEWETEEAALRKHYKALLLKVQEVVRDTLDCKTKESSLKSAVSAIMEEEKQDQQWRKAMEGQVPPWRPQGWRQTHDRMLEELVTLRINRLDKVQGVENLSSSLKTDICKMGKLVKDDLLRVVQNVKDCYPEEFDICNLYARLYHQAFSERLQDLATSPMEIEDCTYFISWVYDHYPNNVLRHKSLQTSIDLQALGPLLPEDVVQPLEQQYLSHAESQLGTWISKALTDENAAWKKGDLPKKEDGYYTTAMTFPVIKLVDDCVKEAGTILGDIMKAQRIVCQLGPFLQSYRESLKNQMKVKQINVKPIIKGSLSGICQLRDYIVVSMDPQPEDVRVRHLDIVNDMEKQCYKYLINSIQSDIKPHYNQLGTASWLSDGSVMTELLMKIRENVEAHKDMRPSCLQALVAHLHLQMMVEYVRKLMKRKLRLKSREEEDRLVERLCEDSHALNDLFSQEGSKEEWLSSVLPGIAEVLKLQDPEAIKLEVLSLAQKYPDIREEHVCALLYLKVHLSKDNIASIQKSLVENHIPSVPTTSQPFYSMVQVKWIFKVAPLRSQLTATGLPKIP</sequence>
<reference evidence="3" key="1">
    <citation type="submission" date="2025-08" db="UniProtKB">
        <authorList>
            <consortium name="Ensembl"/>
        </authorList>
    </citation>
    <scope>IDENTIFICATION</scope>
</reference>
<dbReference type="GO" id="GO:0000149">
    <property type="term" value="F:SNARE binding"/>
    <property type="evidence" value="ECO:0007669"/>
    <property type="project" value="TreeGrafter"/>
</dbReference>
<feature type="compositionally biased region" description="Basic and acidic residues" evidence="2">
    <location>
        <begin position="1"/>
        <end position="13"/>
    </location>
</feature>
<organism evidence="3 4">
    <name type="scientific">Paramormyrops kingsleyae</name>
    <dbReference type="NCBI Taxonomy" id="1676925"/>
    <lineage>
        <taxon>Eukaryota</taxon>
        <taxon>Metazoa</taxon>
        <taxon>Chordata</taxon>
        <taxon>Craniata</taxon>
        <taxon>Vertebrata</taxon>
        <taxon>Euteleostomi</taxon>
        <taxon>Actinopterygii</taxon>
        <taxon>Neopterygii</taxon>
        <taxon>Teleostei</taxon>
        <taxon>Osteoglossocephala</taxon>
        <taxon>Osteoglossomorpha</taxon>
        <taxon>Osteoglossiformes</taxon>
        <taxon>Mormyridae</taxon>
        <taxon>Paramormyrops</taxon>
    </lineage>
</organism>
<feature type="region of interest" description="Disordered" evidence="2">
    <location>
        <begin position="1"/>
        <end position="44"/>
    </location>
</feature>
<dbReference type="AlphaFoldDB" id="A0A3B3SCA0"/>
<dbReference type="PANTHER" id="PTHR21292:SF4">
    <property type="entry name" value="TUMOR NECROSIS FACTOR ALPHA-INDUCED PROTEIN 2"/>
    <property type="match status" value="1"/>
</dbReference>
<dbReference type="GO" id="GO:0006887">
    <property type="term" value="P:exocytosis"/>
    <property type="evidence" value="ECO:0007669"/>
    <property type="project" value="InterPro"/>
</dbReference>
<reference evidence="3" key="2">
    <citation type="submission" date="2025-09" db="UniProtKB">
        <authorList>
            <consortium name="Ensembl"/>
        </authorList>
    </citation>
    <scope>IDENTIFICATION</scope>
</reference>